<protein>
    <submittedName>
        <fullName evidence="1">1333_t:CDS:1</fullName>
    </submittedName>
</protein>
<sequence>MRIVTFPPTINSKRTVPHILLLKKLRLLPMQIFMVWIKDASKFHHALKKCRRVGSDTPTAYPAAKEALVKWILEFRQNGLTVTMNMIKDHENLIGKRLC</sequence>
<keyword evidence="2" id="KW-1185">Reference proteome</keyword>
<reference evidence="1" key="1">
    <citation type="submission" date="2021-06" db="EMBL/GenBank/DDBJ databases">
        <authorList>
            <person name="Kallberg Y."/>
            <person name="Tangrot J."/>
            <person name="Rosling A."/>
        </authorList>
    </citation>
    <scope>NUCLEOTIDE SEQUENCE</scope>
    <source>
        <strain evidence="1">MT106</strain>
    </source>
</reference>
<dbReference type="EMBL" id="CAJVPL010002168">
    <property type="protein sequence ID" value="CAG8601411.1"/>
    <property type="molecule type" value="Genomic_DNA"/>
</dbReference>
<dbReference type="Proteomes" id="UP000789831">
    <property type="component" value="Unassembled WGS sequence"/>
</dbReference>
<proteinExistence type="predicted"/>
<gene>
    <name evidence="1" type="ORF">AGERDE_LOCUS9121</name>
</gene>
<comment type="caution">
    <text evidence="1">The sequence shown here is derived from an EMBL/GenBank/DDBJ whole genome shotgun (WGS) entry which is preliminary data.</text>
</comment>
<evidence type="ECO:0000313" key="1">
    <source>
        <dbReference type="EMBL" id="CAG8601411.1"/>
    </source>
</evidence>
<dbReference type="AlphaFoldDB" id="A0A9N9GCY1"/>
<dbReference type="OrthoDB" id="2158935at2759"/>
<name>A0A9N9GCY1_9GLOM</name>
<accession>A0A9N9GCY1</accession>
<organism evidence="1 2">
    <name type="scientific">Ambispora gerdemannii</name>
    <dbReference type="NCBI Taxonomy" id="144530"/>
    <lineage>
        <taxon>Eukaryota</taxon>
        <taxon>Fungi</taxon>
        <taxon>Fungi incertae sedis</taxon>
        <taxon>Mucoromycota</taxon>
        <taxon>Glomeromycotina</taxon>
        <taxon>Glomeromycetes</taxon>
        <taxon>Archaeosporales</taxon>
        <taxon>Ambisporaceae</taxon>
        <taxon>Ambispora</taxon>
    </lineage>
</organism>
<evidence type="ECO:0000313" key="2">
    <source>
        <dbReference type="Proteomes" id="UP000789831"/>
    </source>
</evidence>